<proteinExistence type="predicted"/>
<protein>
    <recommendedName>
        <fullName evidence="2">N-acetylmuramoyl-L-alanine amidase</fullName>
        <ecNumber evidence="2">3.5.1.28</ecNumber>
    </recommendedName>
</protein>
<evidence type="ECO:0000256" key="3">
    <source>
        <dbReference type="ARBA" id="ARBA00022801"/>
    </source>
</evidence>
<dbReference type="OrthoDB" id="5056238at2"/>
<dbReference type="RefSeq" id="WP_086275131.1">
    <property type="nucleotide sequence ID" value="NZ_NGKU01000001.1"/>
</dbReference>
<dbReference type="InterPro" id="IPR002502">
    <property type="entry name" value="Amidase_domain"/>
</dbReference>
<dbReference type="PANTHER" id="PTHR30417:SF1">
    <property type="entry name" value="N-ACETYLMURAMOYL-L-ALANINE AMIDASE AMID"/>
    <property type="match status" value="1"/>
</dbReference>
<feature type="domain" description="N-acetylmuramoyl-L-alanine amidase" evidence="5">
    <location>
        <begin position="14"/>
        <end position="165"/>
    </location>
</feature>
<sequence>MSFIKYEYININKFSRPGIKNYGIKGLIMHYTANNGGTARNHKTYFNNLNGIYASAHLFVDDNEAICIIPLNEVAYHANDTVKYNSDGTIYKPLYSKIGNANYGAIGLEMCLDKNGNITEKTFQNSVKAVKELVAKYPAITRNTIWRHYDVTGKNCPAPWVSKPSELARFKEAVFGKNSSSNNNASTSKPAASTSFKVGDKVKITDALYKDSTGAGRSTASRGKTGTIKRVVSGNKPYLIDSLGWAHKNDIQLATSSTTTATKKVGDTVTVQSHATQYQTGQNIPSWVKGKKYKIKQIKSVNQSKSKKAYLLEGINSWFLEQDVK</sequence>
<evidence type="ECO:0000256" key="2">
    <source>
        <dbReference type="ARBA" id="ARBA00011901"/>
    </source>
</evidence>
<evidence type="ECO:0000259" key="5">
    <source>
        <dbReference type="SMART" id="SM00644"/>
    </source>
</evidence>
<dbReference type="InterPro" id="IPR051206">
    <property type="entry name" value="NAMLAA_amidase_2"/>
</dbReference>
<dbReference type="InterPro" id="IPR036505">
    <property type="entry name" value="Amidase/PGRP_sf"/>
</dbReference>
<evidence type="ECO:0000256" key="1">
    <source>
        <dbReference type="ARBA" id="ARBA00001561"/>
    </source>
</evidence>
<dbReference type="SUPFAM" id="SSF55846">
    <property type="entry name" value="N-acetylmuramoyl-L-alanine amidase-like"/>
    <property type="match status" value="1"/>
</dbReference>
<evidence type="ECO:0000256" key="4">
    <source>
        <dbReference type="ARBA" id="ARBA00023316"/>
    </source>
</evidence>
<evidence type="ECO:0000313" key="6">
    <source>
        <dbReference type="EMBL" id="OTN77059.1"/>
    </source>
</evidence>
<dbReference type="SMART" id="SM00644">
    <property type="entry name" value="Ami_2"/>
    <property type="match status" value="1"/>
</dbReference>
<dbReference type="GO" id="GO:0071555">
    <property type="term" value="P:cell wall organization"/>
    <property type="evidence" value="ECO:0007669"/>
    <property type="project" value="UniProtKB-KW"/>
</dbReference>
<dbReference type="PANTHER" id="PTHR30417">
    <property type="entry name" value="N-ACETYLMURAMOYL-L-ALANINE AMIDASE AMID"/>
    <property type="match status" value="1"/>
</dbReference>
<keyword evidence="7" id="KW-1185">Reference proteome</keyword>
<dbReference type="Pfam" id="PF01510">
    <property type="entry name" value="Amidase_2"/>
    <property type="match status" value="1"/>
</dbReference>
<dbReference type="GO" id="GO:0009253">
    <property type="term" value="P:peptidoglycan catabolic process"/>
    <property type="evidence" value="ECO:0007669"/>
    <property type="project" value="InterPro"/>
</dbReference>
<name>A0A242A809_9ENTE</name>
<dbReference type="AlphaFoldDB" id="A0A242A809"/>
<dbReference type="GO" id="GO:0008745">
    <property type="term" value="F:N-acetylmuramoyl-L-alanine amidase activity"/>
    <property type="evidence" value="ECO:0007669"/>
    <property type="project" value="UniProtKB-EC"/>
</dbReference>
<comment type="caution">
    <text evidence="6">The sequence shown here is derived from an EMBL/GenBank/DDBJ whole genome shotgun (WGS) entry which is preliminary data.</text>
</comment>
<comment type="catalytic activity">
    <reaction evidence="1">
        <text>Hydrolyzes the link between N-acetylmuramoyl residues and L-amino acid residues in certain cell-wall glycopeptides.</text>
        <dbReference type="EC" id="3.5.1.28"/>
    </reaction>
</comment>
<accession>A0A242A809</accession>
<organism evidence="6 7">
    <name type="scientific">Candidatus Enterococcus testudinis</name>
    <dbReference type="NCBI Taxonomy" id="1834191"/>
    <lineage>
        <taxon>Bacteria</taxon>
        <taxon>Bacillati</taxon>
        <taxon>Bacillota</taxon>
        <taxon>Bacilli</taxon>
        <taxon>Lactobacillales</taxon>
        <taxon>Enterococcaceae</taxon>
        <taxon>Enterococcus</taxon>
    </lineage>
</organism>
<dbReference type="EC" id="3.5.1.28" evidence="2"/>
<dbReference type="Gene3D" id="3.40.80.10">
    <property type="entry name" value="Peptidoglycan recognition protein-like"/>
    <property type="match status" value="1"/>
</dbReference>
<keyword evidence="3" id="KW-0378">Hydrolase</keyword>
<dbReference type="CDD" id="cd06583">
    <property type="entry name" value="PGRP"/>
    <property type="match status" value="1"/>
</dbReference>
<keyword evidence="4" id="KW-0961">Cell wall biogenesis/degradation</keyword>
<dbReference type="EMBL" id="NGKU01000001">
    <property type="protein sequence ID" value="OTN77059.1"/>
    <property type="molecule type" value="Genomic_DNA"/>
</dbReference>
<dbReference type="GO" id="GO:0009254">
    <property type="term" value="P:peptidoglycan turnover"/>
    <property type="evidence" value="ECO:0007669"/>
    <property type="project" value="TreeGrafter"/>
</dbReference>
<dbReference type="Proteomes" id="UP000195043">
    <property type="component" value="Unassembled WGS sequence"/>
</dbReference>
<dbReference type="STRING" id="1834191.A5886_002139"/>
<reference evidence="6 7" key="1">
    <citation type="submission" date="2017-05" db="EMBL/GenBank/DDBJ databases">
        <title>The Genome Sequence of Enterococcus sp. 8G7_MSG3316.</title>
        <authorList>
            <consortium name="The Broad Institute Genomics Platform"/>
            <consortium name="The Broad Institute Genomic Center for Infectious Diseases"/>
            <person name="Earl A."/>
            <person name="Manson A."/>
            <person name="Schwartman J."/>
            <person name="Gilmore M."/>
            <person name="Abouelleil A."/>
            <person name="Cao P."/>
            <person name="Chapman S."/>
            <person name="Cusick C."/>
            <person name="Shea T."/>
            <person name="Young S."/>
            <person name="Neafsey D."/>
            <person name="Nusbaum C."/>
            <person name="Birren B."/>
        </authorList>
    </citation>
    <scope>NUCLEOTIDE SEQUENCE [LARGE SCALE GENOMIC DNA]</scope>
    <source>
        <strain evidence="6 7">8G7_MSG3316</strain>
    </source>
</reference>
<gene>
    <name evidence="6" type="ORF">A5886_002139</name>
</gene>
<evidence type="ECO:0000313" key="7">
    <source>
        <dbReference type="Proteomes" id="UP000195043"/>
    </source>
</evidence>